<evidence type="ECO:0008006" key="12">
    <source>
        <dbReference type="Google" id="ProtNLM"/>
    </source>
</evidence>
<feature type="domain" description="R13L1/DRL21-like LRR repeat region" evidence="9">
    <location>
        <begin position="728"/>
        <end position="865"/>
    </location>
</feature>
<dbReference type="SUPFAM" id="SSF52540">
    <property type="entry name" value="P-loop containing nucleoside triphosphate hydrolases"/>
    <property type="match status" value="1"/>
</dbReference>
<dbReference type="PANTHER" id="PTHR36766:SF51">
    <property type="entry name" value="DISEASE RESISTANCE RPP13-LIKE PROTEIN 1"/>
    <property type="match status" value="1"/>
</dbReference>
<evidence type="ECO:0000256" key="1">
    <source>
        <dbReference type="ARBA" id="ARBA00022614"/>
    </source>
</evidence>
<keyword evidence="3" id="KW-0547">Nucleotide-binding</keyword>
<dbReference type="InterPro" id="IPR041118">
    <property type="entry name" value="Rx_N"/>
</dbReference>
<keyword evidence="1" id="KW-0433">Leucine-rich repeat</keyword>
<evidence type="ECO:0000259" key="7">
    <source>
        <dbReference type="Pfam" id="PF18052"/>
    </source>
</evidence>
<evidence type="ECO:0000256" key="5">
    <source>
        <dbReference type="ARBA" id="ARBA00022840"/>
    </source>
</evidence>
<dbReference type="InterPro" id="IPR042197">
    <property type="entry name" value="Apaf_helical"/>
</dbReference>
<feature type="domain" description="NB-ARC" evidence="6">
    <location>
        <begin position="181"/>
        <end position="354"/>
    </location>
</feature>
<organism evidence="10 11">
    <name type="scientific">Xanthoceras sorbifolium</name>
    <dbReference type="NCBI Taxonomy" id="99658"/>
    <lineage>
        <taxon>Eukaryota</taxon>
        <taxon>Viridiplantae</taxon>
        <taxon>Streptophyta</taxon>
        <taxon>Embryophyta</taxon>
        <taxon>Tracheophyta</taxon>
        <taxon>Spermatophyta</taxon>
        <taxon>Magnoliopsida</taxon>
        <taxon>eudicotyledons</taxon>
        <taxon>Gunneridae</taxon>
        <taxon>Pentapetalae</taxon>
        <taxon>rosids</taxon>
        <taxon>malvids</taxon>
        <taxon>Sapindales</taxon>
        <taxon>Sapindaceae</taxon>
        <taxon>Xanthoceroideae</taxon>
        <taxon>Xanthoceras</taxon>
    </lineage>
</organism>
<sequence>MSVIGEAVLAAAIEVLFEKLASSELLQFARHEKIYVHLKKWEKLLVKIQAVLDDAEEKQTTNWLVKIWLGELKNLVYDVEDILDEFATEALTRKLMFAPQPTTSKVRKLISNYCNSLNSKAIKFNVKMGSKLNETSARLQDIVTEKNNLDLIENLGGRSNRVYKRLPTTSLVNEACVYGREQDKETIVEHLLSDESTCDGVVSVVAIIGMEGYSSVGKTTIAQLVYNDIRVVDHFELRAWACVSEDFDVVSVTKTILQSIATGTGDVNDLNLLQVKLMKKLFRKKFLLVLDDIWNENYENWTVLCRPFEVGSPGSKIVVTTRNHGVSSMMGSLLAYPLKELSYDDCLHLFTQHSLGKRDFSGHQNLMEIGEKIVKKCKGLPLVAKTLGGLLRGKVNLSDWEDVLNSTIWDLPEERSDIIPALRLSYNYLSPHLKRCFAYCSIIPKDYEFRKEEIILLWMAEGFLPHESCKKSMEDLGCEYFHVLKSMSFFQQSINDMSRFMMHDLINDLAQWAAGELFFRMENMLGGDNQQNISKNLRHFSYFGGEYDGIKKFEAFYGVNDLCQLTYNGGLRNGINIFEAFSEVKHLRTFLPLMLPCLKLHCFLTRDVLNVLYKLRHLRVLSLHGYHIYELPNSIGDLKHLRYLDLSVIAIEYLPESISRLYNLQTLLLENCFFLKKICADIGNLIKLRHLNNSNSHSLIAMPLRVGNLTDLRTLINFVVGNNVGSGLGELKSLKHLQGTFGISRLENVHDVRDAKEADLNGKVGLKVQLLEWTSSIDNSRNTDMETQVLEMLRPTQKLEELTIKGFGGMKFPSTEFLGIDNSKPFPSLEYLSFEDLPEWKDWISHGTDQVEGFPKLRELCIVQCPELQGRLPGHLPSLERLVIKSCEQLLVSISNLPTICRVEIEGCNKAVWRSTANLGSLNLALLSDISNDKFPVEQFIQGLSKLEELRMVGCKDLTSFWQTGHGLLQDIRYLRRLVIKNCTQLLSLVAEEEEELHEHEFPCRLRYLELRDCECLVKLPQALQKLSSLQELSISNCLKLVSFPEVGLPSELRFIDIDKCNTLKSLPQAWMCSSNRSLERLSITHCASLTCIAKFLLPPNLKRLEIKGCNNLQTLVDEEHEESNNSGSLKYLVIQFCSSLKSLWSKSELPATLQHLELLFCPNLSSLSSRGNLPMALKCISINNCLKLESIAVRLHNNSSLESIRIYGCVNFKFLPQDLQKLSHLQDITISGCPNLVSFPERGLPSKNLTQLHIDECEKLKALPNCMHNLTSLEKLRIERCPSIMSFPEDGFATNLTSLMIGDVMICKPLFRWGLHKFTSLRRLHIEGCPEVVSFPQEEIRMMLPTSLTSLRIENFPNLERLSSISQILTCLEEVHLYSCPKLKSFPENGLPISLLRLYICACPLLKERCRKEKGEYWPMIAHIPYVMISD</sequence>
<dbReference type="Gene3D" id="3.80.10.10">
    <property type="entry name" value="Ribonuclease Inhibitor"/>
    <property type="match status" value="5"/>
</dbReference>
<gene>
    <name evidence="10" type="ORF">JRO89_XS11G0065500</name>
</gene>
<dbReference type="Gene3D" id="3.40.50.300">
    <property type="entry name" value="P-loop containing nucleotide triphosphate hydrolases"/>
    <property type="match status" value="1"/>
</dbReference>
<evidence type="ECO:0000259" key="8">
    <source>
        <dbReference type="Pfam" id="PF23559"/>
    </source>
</evidence>
<dbReference type="SUPFAM" id="SSF52058">
    <property type="entry name" value="L domain-like"/>
    <property type="match status" value="3"/>
</dbReference>
<evidence type="ECO:0000259" key="6">
    <source>
        <dbReference type="Pfam" id="PF00931"/>
    </source>
</evidence>
<dbReference type="InterPro" id="IPR032675">
    <property type="entry name" value="LRR_dom_sf"/>
</dbReference>
<dbReference type="CDD" id="cd14798">
    <property type="entry name" value="RX-CC_like"/>
    <property type="match status" value="1"/>
</dbReference>
<keyword evidence="4" id="KW-0611">Plant defense</keyword>
<dbReference type="Proteomes" id="UP000827721">
    <property type="component" value="Unassembled WGS sequence"/>
</dbReference>
<dbReference type="Pfam" id="PF00931">
    <property type="entry name" value="NB-ARC"/>
    <property type="match status" value="1"/>
</dbReference>
<dbReference type="EMBL" id="JAFEMO010000011">
    <property type="protein sequence ID" value="KAH7557169.1"/>
    <property type="molecule type" value="Genomic_DNA"/>
</dbReference>
<dbReference type="InterPro" id="IPR027417">
    <property type="entry name" value="P-loop_NTPase"/>
</dbReference>
<dbReference type="Pfam" id="PF25019">
    <property type="entry name" value="LRR_R13L1-DRL21"/>
    <property type="match status" value="1"/>
</dbReference>
<evidence type="ECO:0000259" key="9">
    <source>
        <dbReference type="Pfam" id="PF25019"/>
    </source>
</evidence>
<dbReference type="Gene3D" id="1.10.8.430">
    <property type="entry name" value="Helical domain of apoptotic protease-activating factors"/>
    <property type="match status" value="1"/>
</dbReference>
<keyword evidence="5" id="KW-0067">ATP-binding</keyword>
<dbReference type="InterPro" id="IPR058922">
    <property type="entry name" value="WHD_DRP"/>
</dbReference>
<reference evidence="10 11" key="1">
    <citation type="submission" date="2021-02" db="EMBL/GenBank/DDBJ databases">
        <title>Plant Genome Project.</title>
        <authorList>
            <person name="Zhang R.-G."/>
        </authorList>
    </citation>
    <scope>NUCLEOTIDE SEQUENCE [LARGE SCALE GENOMIC DNA]</scope>
    <source>
        <tissue evidence="10">Leaves</tissue>
    </source>
</reference>
<evidence type="ECO:0000313" key="11">
    <source>
        <dbReference type="Proteomes" id="UP000827721"/>
    </source>
</evidence>
<proteinExistence type="predicted"/>
<keyword evidence="2" id="KW-0677">Repeat</keyword>
<dbReference type="PANTHER" id="PTHR36766">
    <property type="entry name" value="PLANT BROAD-SPECTRUM MILDEW RESISTANCE PROTEIN RPW8"/>
    <property type="match status" value="1"/>
</dbReference>
<evidence type="ECO:0000256" key="4">
    <source>
        <dbReference type="ARBA" id="ARBA00022821"/>
    </source>
</evidence>
<feature type="domain" description="Disease resistance N-terminal" evidence="7">
    <location>
        <begin position="12"/>
        <end position="101"/>
    </location>
</feature>
<feature type="domain" description="Disease resistance protein winged helix" evidence="8">
    <location>
        <begin position="442"/>
        <end position="510"/>
    </location>
</feature>
<dbReference type="Gene3D" id="1.20.5.4130">
    <property type="match status" value="1"/>
</dbReference>
<dbReference type="InterPro" id="IPR038005">
    <property type="entry name" value="RX-like_CC"/>
</dbReference>
<dbReference type="InterPro" id="IPR056789">
    <property type="entry name" value="LRR_R13L1-DRL21"/>
</dbReference>
<accession>A0ABQ8HEW9</accession>
<dbReference type="InterPro" id="IPR002182">
    <property type="entry name" value="NB-ARC"/>
</dbReference>
<dbReference type="Pfam" id="PF23559">
    <property type="entry name" value="WHD_DRP"/>
    <property type="match status" value="1"/>
</dbReference>
<comment type="caution">
    <text evidence="10">The sequence shown here is derived from an EMBL/GenBank/DDBJ whole genome shotgun (WGS) entry which is preliminary data.</text>
</comment>
<dbReference type="Pfam" id="PF18052">
    <property type="entry name" value="Rx_N"/>
    <property type="match status" value="1"/>
</dbReference>
<evidence type="ECO:0000313" key="10">
    <source>
        <dbReference type="EMBL" id="KAH7557169.1"/>
    </source>
</evidence>
<name>A0ABQ8HEW9_9ROSI</name>
<protein>
    <recommendedName>
        <fullName evidence="12">Disease resistance RPP13-like protein 1</fullName>
    </recommendedName>
</protein>
<dbReference type="PRINTS" id="PR00364">
    <property type="entry name" value="DISEASERSIST"/>
</dbReference>
<evidence type="ECO:0000256" key="2">
    <source>
        <dbReference type="ARBA" id="ARBA00022737"/>
    </source>
</evidence>
<evidence type="ECO:0000256" key="3">
    <source>
        <dbReference type="ARBA" id="ARBA00022741"/>
    </source>
</evidence>
<keyword evidence="11" id="KW-1185">Reference proteome</keyword>